<proteinExistence type="predicted"/>
<dbReference type="Proteomes" id="UP001530400">
    <property type="component" value="Unassembled WGS sequence"/>
</dbReference>
<comment type="subcellular location">
    <subcellularLocation>
        <location evidence="1">Plastid</location>
        <location evidence="1">Chloroplast</location>
    </subcellularLocation>
</comment>
<sequence length="249" mass="27023">MMKALAILTLIGISVECFVPATYTSLRASHLHLSSKPNELFDSQGWEAIREELDQVPVFACANEDGKPMKYSVELGTKGSDEKKTYEVPLFYTHVDDAIAERDNARKATPQLDIEVCPYQLGTIFQLWASNEAVIVPNKKAIVSAGAPPTANPMGQNVPLFACMDMAQENEDGKPVLPLFFELEDAQEALAQAVATDGGDVSEFEIVGLNLPEAVQLLSNANKKADATAFQFIPPSSSIKHIRDVLGGI</sequence>
<accession>A0ABD3N210</accession>
<keyword evidence="3" id="KW-0934">Plastid</keyword>
<evidence type="ECO:0000256" key="2">
    <source>
        <dbReference type="ARBA" id="ARBA00022528"/>
    </source>
</evidence>
<name>A0ABD3N210_9STRA</name>
<organism evidence="5 6">
    <name type="scientific">Cyclotella atomus</name>
    <dbReference type="NCBI Taxonomy" id="382360"/>
    <lineage>
        <taxon>Eukaryota</taxon>
        <taxon>Sar</taxon>
        <taxon>Stramenopiles</taxon>
        <taxon>Ochrophyta</taxon>
        <taxon>Bacillariophyta</taxon>
        <taxon>Coscinodiscophyceae</taxon>
        <taxon>Thalassiosirophycidae</taxon>
        <taxon>Stephanodiscales</taxon>
        <taxon>Stephanodiscaceae</taxon>
        <taxon>Cyclotella</taxon>
    </lineage>
</organism>
<keyword evidence="6" id="KW-1185">Reference proteome</keyword>
<dbReference type="GO" id="GO:0009507">
    <property type="term" value="C:chloroplast"/>
    <property type="evidence" value="ECO:0007669"/>
    <property type="project" value="UniProtKB-SubCell"/>
</dbReference>
<dbReference type="AlphaFoldDB" id="A0ABD3N210"/>
<comment type="caution">
    <text evidence="5">The sequence shown here is derived from an EMBL/GenBank/DDBJ whole genome shotgun (WGS) entry which is preliminary data.</text>
</comment>
<dbReference type="InterPro" id="IPR007378">
    <property type="entry name" value="Tic22-like"/>
</dbReference>
<keyword evidence="2" id="KW-0150">Chloroplast</keyword>
<reference evidence="5 6" key="1">
    <citation type="submission" date="2024-10" db="EMBL/GenBank/DDBJ databases">
        <title>Updated reference genomes for cyclostephanoid diatoms.</title>
        <authorList>
            <person name="Roberts W.R."/>
            <person name="Alverson A.J."/>
        </authorList>
    </citation>
    <scope>NUCLEOTIDE SEQUENCE [LARGE SCALE GENOMIC DNA]</scope>
    <source>
        <strain evidence="5 6">AJA010-31</strain>
    </source>
</reference>
<evidence type="ECO:0000256" key="1">
    <source>
        <dbReference type="ARBA" id="ARBA00004229"/>
    </source>
</evidence>
<evidence type="ECO:0000313" key="5">
    <source>
        <dbReference type="EMBL" id="KAL3770139.1"/>
    </source>
</evidence>
<evidence type="ECO:0000313" key="6">
    <source>
        <dbReference type="Proteomes" id="UP001530400"/>
    </source>
</evidence>
<evidence type="ECO:0000256" key="4">
    <source>
        <dbReference type="SAM" id="SignalP"/>
    </source>
</evidence>
<dbReference type="Gene3D" id="3.40.1350.100">
    <property type="match status" value="2"/>
</dbReference>
<dbReference type="PANTHER" id="PTHR33926">
    <property type="entry name" value="PROTEIN TIC 22, CHLOROPLASTIC"/>
    <property type="match status" value="1"/>
</dbReference>
<dbReference type="PANTHER" id="PTHR33926:SF4">
    <property type="entry name" value="PROTEIN TIC 22, CHLOROPLASTIC"/>
    <property type="match status" value="1"/>
</dbReference>
<dbReference type="EMBL" id="JALLPJ020001317">
    <property type="protein sequence ID" value="KAL3770139.1"/>
    <property type="molecule type" value="Genomic_DNA"/>
</dbReference>
<protein>
    <submittedName>
        <fullName evidence="5">Uncharacterized protein</fullName>
    </submittedName>
</protein>
<feature type="signal peptide" evidence="4">
    <location>
        <begin position="1"/>
        <end position="17"/>
    </location>
</feature>
<evidence type="ECO:0000256" key="3">
    <source>
        <dbReference type="ARBA" id="ARBA00022640"/>
    </source>
</evidence>
<keyword evidence="4" id="KW-0732">Signal</keyword>
<gene>
    <name evidence="5" type="ORF">ACHAWO_007730</name>
</gene>
<feature type="chain" id="PRO_5044775365" evidence="4">
    <location>
        <begin position="18"/>
        <end position="249"/>
    </location>
</feature>